<organism evidence="2 3">
    <name type="scientific">Saccharicrinis carchari</name>
    <dbReference type="NCBI Taxonomy" id="1168039"/>
    <lineage>
        <taxon>Bacteria</taxon>
        <taxon>Pseudomonadati</taxon>
        <taxon>Bacteroidota</taxon>
        <taxon>Bacteroidia</taxon>
        <taxon>Marinilabiliales</taxon>
        <taxon>Marinilabiliaceae</taxon>
        <taxon>Saccharicrinis</taxon>
    </lineage>
</organism>
<dbReference type="AlphaFoldDB" id="A0A521ASV8"/>
<dbReference type="GO" id="GO:0009279">
    <property type="term" value="C:cell outer membrane"/>
    <property type="evidence" value="ECO:0007669"/>
    <property type="project" value="TreeGrafter"/>
</dbReference>
<dbReference type="Proteomes" id="UP000319040">
    <property type="component" value="Unassembled WGS sequence"/>
</dbReference>
<feature type="domain" description="LPS-assembly protein LptD central" evidence="1">
    <location>
        <begin position="229"/>
        <end position="709"/>
    </location>
</feature>
<protein>
    <submittedName>
        <fullName evidence="2">LPS assembly outer membrane protein LptD (Organic solvent tolerance protein OstA)</fullName>
    </submittedName>
</protein>
<keyword evidence="3" id="KW-1185">Reference proteome</keyword>
<reference evidence="2 3" key="1">
    <citation type="submission" date="2017-05" db="EMBL/GenBank/DDBJ databases">
        <authorList>
            <person name="Varghese N."/>
            <person name="Submissions S."/>
        </authorList>
    </citation>
    <scope>NUCLEOTIDE SEQUENCE [LARGE SCALE GENOMIC DNA]</scope>
    <source>
        <strain evidence="2 3">DSM 27040</strain>
    </source>
</reference>
<dbReference type="InterPro" id="IPR050218">
    <property type="entry name" value="LptD"/>
</dbReference>
<dbReference type="InterPro" id="IPR045659">
    <property type="entry name" value="LptD_2"/>
</dbReference>
<dbReference type="Pfam" id="PF19838">
    <property type="entry name" value="LptD_2"/>
    <property type="match status" value="1"/>
</dbReference>
<name>A0A521ASV8_SACCC</name>
<dbReference type="PANTHER" id="PTHR30189:SF1">
    <property type="entry name" value="LPS-ASSEMBLY PROTEIN LPTD"/>
    <property type="match status" value="1"/>
</dbReference>
<proteinExistence type="predicted"/>
<accession>A0A521ASV8</accession>
<dbReference type="PANTHER" id="PTHR30189">
    <property type="entry name" value="LPS-ASSEMBLY PROTEIN"/>
    <property type="match status" value="1"/>
</dbReference>
<sequence length="933" mass="106070">MIIPIHKIYQGLKPYWRILNIVVVFCFVYPFLQAQNNENLNLLRQDTLLVPSKDTSALLLPSDTLQSVVDTTAQNASGLGIEAEVKYSASDSIVMKGTNQVFLYGDAEVNYQDIKLTAAVIELDLDSSLTFAYGLEDSTGVAKGLPVFTDSQGSYEMKTIRYNFKSEKALIEHVVTEQGEGYVVSSLAKKSPDDSFSIKDGHYSTCDNHEHPHFYLNMTKAKVIPGEKIITGPAYLVIEDVPIYPIGIPFGFVPSTSSYSSGIIMPSYGEEQNRGIFLRDGGYYWAASDYFDLALTGDLYANSSWGSRVASKYKKRYAYSGSLNANYIVNIFSEKDLPDYRKTKDFSLTWSHRQDTKANPFQTFSASVNYSSSSYDQNNVSSIINPTLLATNTKRSSISYSRRFPNLPINFSANLLASQNTRDTTVSLTLPDLTVTMNRIFPFKRKNKIGSKEAWYEKMSLSYTGNIKNYITAKEYDLGDKKFPSQWQNGMRHSVPVSLNLKMLKYFTLTPSFNYTERWYTSSISKKWDEDLNRVVVADTSAGFKRVYDYSYSVSTSTKFYTMFTPWEKLFGDKVQKIRHVMTPSASLSYRPDFGAERYGYYDWIEYYDPNQDSIIRHEYSIYEGALYGSPGRGESGSLGLSIGNTLEMKVKSDRDTLGYKKIKILEGLNFSTSHNFMADSLKWSRINMSGRTKILGTNINFGASFDPYALDTTSRGTPIRINTSHYKATGKLARLESANLNFGVSIGSEKIKKWLEKRRGESSNEDIDADEPPEEEDYVNPLDRIDRVEDEFADTRGTDDGRAEVTDDGYTKFEFPWNLSLNYSFRLVNGEFEKEKMAFKKKVTSDINLNGDFSLTPKWKFSFSSGYNFDMKKISHTNLRISRDLHCWGMSFNLVPVGRYKSYFFSLRVNSSILQDLKYDKRSSARDNASFF</sequence>
<gene>
    <name evidence="2" type="ORF">SAMN06265379_101389</name>
</gene>
<evidence type="ECO:0000313" key="2">
    <source>
        <dbReference type="EMBL" id="SMO37948.1"/>
    </source>
</evidence>
<evidence type="ECO:0000259" key="1">
    <source>
        <dbReference type="Pfam" id="PF19838"/>
    </source>
</evidence>
<evidence type="ECO:0000313" key="3">
    <source>
        <dbReference type="Proteomes" id="UP000319040"/>
    </source>
</evidence>
<dbReference type="RefSeq" id="WP_246095388.1">
    <property type="nucleotide sequence ID" value="NZ_FXTB01000001.1"/>
</dbReference>
<dbReference type="GO" id="GO:1990351">
    <property type="term" value="C:transporter complex"/>
    <property type="evidence" value="ECO:0007669"/>
    <property type="project" value="TreeGrafter"/>
</dbReference>
<dbReference type="EMBL" id="FXTB01000001">
    <property type="protein sequence ID" value="SMO37948.1"/>
    <property type="molecule type" value="Genomic_DNA"/>
</dbReference>